<proteinExistence type="predicted"/>
<dbReference type="EC" id="1.3.5.3" evidence="2"/>
<gene>
    <name evidence="2" type="ORF">M2319_002587</name>
</gene>
<keyword evidence="3" id="KW-1185">Reference proteome</keyword>
<accession>A0ABT3HCZ0</accession>
<organism evidence="2 3">
    <name type="scientific">Rhodobium gokarnense</name>
    <dbReference type="NCBI Taxonomy" id="364296"/>
    <lineage>
        <taxon>Bacteria</taxon>
        <taxon>Pseudomonadati</taxon>
        <taxon>Pseudomonadota</taxon>
        <taxon>Alphaproteobacteria</taxon>
        <taxon>Hyphomicrobiales</taxon>
        <taxon>Rhodobiaceae</taxon>
        <taxon>Rhodobium</taxon>
    </lineage>
</organism>
<dbReference type="InterPro" id="IPR052200">
    <property type="entry name" value="Protoporphyrinogen_IX_DH"/>
</dbReference>
<dbReference type="PANTHER" id="PTHR38030:SF2">
    <property type="entry name" value="PROTOPORPHYRINOGEN IX DEHYDROGENASE [QUINONE]"/>
    <property type="match status" value="1"/>
</dbReference>
<dbReference type="InterPro" id="IPR026816">
    <property type="entry name" value="Flavodoxin_dom"/>
</dbReference>
<dbReference type="RefSeq" id="WP_264601861.1">
    <property type="nucleotide sequence ID" value="NZ_JAOQNS010000006.1"/>
</dbReference>
<name>A0ABT3HCZ0_9HYPH</name>
<keyword evidence="2" id="KW-0560">Oxidoreductase</keyword>
<dbReference type="Proteomes" id="UP001209755">
    <property type="component" value="Unassembled WGS sequence"/>
</dbReference>
<dbReference type="GO" id="GO:0016491">
    <property type="term" value="F:oxidoreductase activity"/>
    <property type="evidence" value="ECO:0007669"/>
    <property type="project" value="UniProtKB-KW"/>
</dbReference>
<sequence length="189" mass="20756">MDRILIAYTTEEGQTAKICGRIAERLAAHAFDPVIHNIRVDKSVPNRLTGAIVAGSVHLGAHSRALAAFVRDNREKLSALPSAFISVSLQSASPDADERDEVRSVAEDFLAETGFKPLFLHTAAGAVHDARIGPLRRVVLHWILRRRGVDLDPSGDTEFTDWTALDRFVDEYAHALRGEEELGAPRLEA</sequence>
<reference evidence="3" key="1">
    <citation type="submission" date="2023-07" db="EMBL/GenBank/DDBJ databases">
        <title>Genome sequencing of Purple Non-Sulfur Bacteria from various extreme environments.</title>
        <authorList>
            <person name="Mayer M."/>
        </authorList>
    </citation>
    <scope>NUCLEOTIDE SEQUENCE [LARGE SCALE GENOMIC DNA]</scope>
    <source>
        <strain evidence="3">DSM 17935</strain>
    </source>
</reference>
<evidence type="ECO:0000313" key="2">
    <source>
        <dbReference type="EMBL" id="MCW2308248.1"/>
    </source>
</evidence>
<dbReference type="InterPro" id="IPR029039">
    <property type="entry name" value="Flavoprotein-like_sf"/>
</dbReference>
<evidence type="ECO:0000313" key="3">
    <source>
        <dbReference type="Proteomes" id="UP001209755"/>
    </source>
</evidence>
<dbReference type="PANTHER" id="PTHR38030">
    <property type="entry name" value="PROTOPORPHYRINOGEN IX DEHYDROGENASE [MENAQUINONE]"/>
    <property type="match status" value="1"/>
</dbReference>
<feature type="domain" description="Flavodoxin" evidence="1">
    <location>
        <begin position="5"/>
        <end position="145"/>
    </location>
</feature>
<dbReference type="EMBL" id="JAOQNS010000006">
    <property type="protein sequence ID" value="MCW2308248.1"/>
    <property type="molecule type" value="Genomic_DNA"/>
</dbReference>
<evidence type="ECO:0000259" key="1">
    <source>
        <dbReference type="Pfam" id="PF12724"/>
    </source>
</evidence>
<comment type="caution">
    <text evidence="2">The sequence shown here is derived from an EMBL/GenBank/DDBJ whole genome shotgun (WGS) entry which is preliminary data.</text>
</comment>
<dbReference type="SUPFAM" id="SSF52218">
    <property type="entry name" value="Flavoproteins"/>
    <property type="match status" value="1"/>
</dbReference>
<dbReference type="Pfam" id="PF12724">
    <property type="entry name" value="Flavodoxin_5"/>
    <property type="match status" value="1"/>
</dbReference>
<protein>
    <submittedName>
        <fullName evidence="2">Menaquinone-dependent protoporphyrinogen oxidase</fullName>
        <ecNumber evidence="2">1.3.5.3</ecNumber>
    </submittedName>
</protein>